<keyword evidence="1" id="KW-0472">Membrane</keyword>
<accession>A0A6P0GKI4</accession>
<feature type="transmembrane region" description="Helical" evidence="1">
    <location>
        <begin position="86"/>
        <end position="110"/>
    </location>
</feature>
<feature type="transmembrane region" description="Helical" evidence="1">
    <location>
        <begin position="47"/>
        <end position="74"/>
    </location>
</feature>
<keyword evidence="1" id="KW-1133">Transmembrane helix</keyword>
<dbReference type="AlphaFoldDB" id="A0A6P0GKI4"/>
<sequence length="222" mass="22504">MRVVGATAIALAASMAIQNAVVIWAGTPTYGAPIEEVLAFHAENRVAVAIAVGLEALNLPLLLGFVTGLHGLVGRRGGAGVNWSRLAVAAGATLSAVFAFYAVTWIGVVLSAGNLAEPSPAFELVWQMHAAAFALALPALGTTFIGAALATHAIRLTPPWQRLLGVAGGGLLLAAGAANLAIADGSALVFVGAAGYAAWLVWLLATGVRLVRARTAERPDNA</sequence>
<name>A0A6P0GKI4_9ACTN</name>
<dbReference type="Proteomes" id="UP000471126">
    <property type="component" value="Unassembled WGS sequence"/>
</dbReference>
<evidence type="ECO:0000313" key="2">
    <source>
        <dbReference type="EMBL" id="NEM07800.1"/>
    </source>
</evidence>
<evidence type="ECO:0000256" key="1">
    <source>
        <dbReference type="SAM" id="Phobius"/>
    </source>
</evidence>
<proteinExistence type="predicted"/>
<feature type="transmembrane region" description="Helical" evidence="1">
    <location>
        <begin position="188"/>
        <end position="211"/>
    </location>
</feature>
<protein>
    <recommendedName>
        <fullName evidence="4">DUF4386 family protein</fullName>
    </recommendedName>
</protein>
<evidence type="ECO:0008006" key="4">
    <source>
        <dbReference type="Google" id="ProtNLM"/>
    </source>
</evidence>
<organism evidence="2 3">
    <name type="scientific">Geodermatophilus normandii</name>
    <dbReference type="NCBI Taxonomy" id="1137989"/>
    <lineage>
        <taxon>Bacteria</taxon>
        <taxon>Bacillati</taxon>
        <taxon>Actinomycetota</taxon>
        <taxon>Actinomycetes</taxon>
        <taxon>Geodermatophilales</taxon>
        <taxon>Geodermatophilaceae</taxon>
        <taxon>Geodermatophilus</taxon>
    </lineage>
</organism>
<reference evidence="2 3" key="1">
    <citation type="submission" date="2019-12" db="EMBL/GenBank/DDBJ databases">
        <title>WGS of CPCC 203550 I12A-02606.</title>
        <authorList>
            <person name="Jiang Z."/>
        </authorList>
    </citation>
    <scope>NUCLEOTIDE SEQUENCE [LARGE SCALE GENOMIC DNA]</scope>
    <source>
        <strain evidence="2 3">I12A-02606</strain>
    </source>
</reference>
<keyword evidence="1" id="KW-0812">Transmembrane</keyword>
<feature type="transmembrane region" description="Helical" evidence="1">
    <location>
        <begin position="130"/>
        <end position="151"/>
    </location>
</feature>
<dbReference type="EMBL" id="JAAGWE010000030">
    <property type="protein sequence ID" value="NEM07800.1"/>
    <property type="molecule type" value="Genomic_DNA"/>
</dbReference>
<gene>
    <name evidence="2" type="ORF">GCU54_17555</name>
</gene>
<feature type="transmembrane region" description="Helical" evidence="1">
    <location>
        <begin position="163"/>
        <end position="182"/>
    </location>
</feature>
<evidence type="ECO:0000313" key="3">
    <source>
        <dbReference type="Proteomes" id="UP000471126"/>
    </source>
</evidence>
<comment type="caution">
    <text evidence="2">The sequence shown here is derived from an EMBL/GenBank/DDBJ whole genome shotgun (WGS) entry which is preliminary data.</text>
</comment>